<organism evidence="2 3">
    <name type="scientific">Candidatus Adlerbacteria bacterium GW2011_GWA1_54_10</name>
    <dbReference type="NCBI Taxonomy" id="1618605"/>
    <lineage>
        <taxon>Bacteria</taxon>
        <taxon>Candidatus Adleribacteriota</taxon>
    </lineage>
</organism>
<comment type="caution">
    <text evidence="2">The sequence shown here is derived from an EMBL/GenBank/DDBJ whole genome shotgun (WGS) entry which is preliminary data.</text>
</comment>
<dbReference type="PATRIC" id="fig|1618605.3.peg.530"/>
<evidence type="ECO:0000313" key="2">
    <source>
        <dbReference type="EMBL" id="KKW35418.1"/>
    </source>
</evidence>
<sequence length="340" mass="36669">MKPNMRHVFLLSALGFLFAFYAHAEQVEPLQFIAAPETPGPREQVMIEAQGIGNFLGNADIIWSVDGKAVKRGMGERTFIFTTGALGERTSVRVTIDSETQGFFSRTFTFTPSLVNLVWEADTTVPPLYRGKALYSAGSPLKVVAFPTVYSGSSRVAPSALSYQWERGGESVPEASGLGRYGFSFSGDQLKNAETVGVDVYYGNTKAARGEITISAAEPQVLFYERDPLRGILYEKALPAAISLAGREITLKAEPFYFSSTAKNSGALAYAWMLDGNEVSGPDSASGLLTLRQSGEGRGQGELSVSLQNQNPDMFVQAAQNALQIVFGESSNTLSSFFGL</sequence>
<gene>
    <name evidence="2" type="ORF">UY83_C0008G0006</name>
</gene>
<proteinExistence type="predicted"/>
<dbReference type="Proteomes" id="UP000034740">
    <property type="component" value="Unassembled WGS sequence"/>
</dbReference>
<reference evidence="2 3" key="1">
    <citation type="journal article" date="2015" name="Nature">
        <title>rRNA introns, odd ribosomes, and small enigmatic genomes across a large radiation of phyla.</title>
        <authorList>
            <person name="Brown C.T."/>
            <person name="Hug L.A."/>
            <person name="Thomas B.C."/>
            <person name="Sharon I."/>
            <person name="Castelle C.J."/>
            <person name="Singh A."/>
            <person name="Wilkins M.J."/>
            <person name="Williams K.H."/>
            <person name="Banfield J.F."/>
        </authorList>
    </citation>
    <scope>NUCLEOTIDE SEQUENCE [LARGE SCALE GENOMIC DNA]</scope>
</reference>
<keyword evidence="1" id="KW-0732">Signal</keyword>
<protein>
    <submittedName>
        <fullName evidence="2">Uncharacterized protein</fullName>
    </submittedName>
</protein>
<name>A0A0G1XW30_9BACT</name>
<accession>A0A0G1XW30</accession>
<dbReference type="EMBL" id="LCRO01000008">
    <property type="protein sequence ID" value="KKW35418.1"/>
    <property type="molecule type" value="Genomic_DNA"/>
</dbReference>
<evidence type="ECO:0000256" key="1">
    <source>
        <dbReference type="SAM" id="SignalP"/>
    </source>
</evidence>
<feature type="signal peptide" evidence="1">
    <location>
        <begin position="1"/>
        <end position="24"/>
    </location>
</feature>
<evidence type="ECO:0000313" key="3">
    <source>
        <dbReference type="Proteomes" id="UP000034740"/>
    </source>
</evidence>
<feature type="chain" id="PRO_5002540836" evidence="1">
    <location>
        <begin position="25"/>
        <end position="340"/>
    </location>
</feature>
<dbReference type="AlphaFoldDB" id="A0A0G1XW30"/>